<dbReference type="PANTHER" id="PTHR43065">
    <property type="entry name" value="SENSOR HISTIDINE KINASE"/>
    <property type="match status" value="1"/>
</dbReference>
<comment type="catalytic activity">
    <reaction evidence="1">
        <text>ATP + protein L-histidine = ADP + protein N-phospho-L-histidine.</text>
        <dbReference type="EC" id="2.7.13.3"/>
    </reaction>
</comment>
<dbReference type="GO" id="GO:0000155">
    <property type="term" value="F:phosphorelay sensor kinase activity"/>
    <property type="evidence" value="ECO:0007669"/>
    <property type="project" value="InterPro"/>
</dbReference>
<dbReference type="InterPro" id="IPR036097">
    <property type="entry name" value="HisK_dim/P_sf"/>
</dbReference>
<dbReference type="RefSeq" id="WP_127084450.1">
    <property type="nucleotide sequence ID" value="NZ_RSCL01000017.1"/>
</dbReference>
<dbReference type="PRINTS" id="PR00344">
    <property type="entry name" value="BCTRLSENSOR"/>
</dbReference>
<dbReference type="CDD" id="cd00082">
    <property type="entry name" value="HisKA"/>
    <property type="match status" value="1"/>
</dbReference>
<dbReference type="SUPFAM" id="SSF47384">
    <property type="entry name" value="Homodimeric domain of signal transducing histidine kinase"/>
    <property type="match status" value="1"/>
</dbReference>
<dbReference type="InterPro" id="IPR011006">
    <property type="entry name" value="CheY-like_superfamily"/>
</dbReference>
<dbReference type="Gene3D" id="3.30.565.10">
    <property type="entry name" value="Histidine kinase-like ATPase, C-terminal domain"/>
    <property type="match status" value="1"/>
</dbReference>
<evidence type="ECO:0000256" key="7">
    <source>
        <dbReference type="SAM" id="Coils"/>
    </source>
</evidence>
<accession>A0A433V7W9</accession>
<evidence type="ECO:0000256" key="3">
    <source>
        <dbReference type="ARBA" id="ARBA00022553"/>
    </source>
</evidence>
<keyword evidence="3 6" id="KW-0597">Phosphoprotein</keyword>
<evidence type="ECO:0000256" key="5">
    <source>
        <dbReference type="ARBA" id="ARBA00023012"/>
    </source>
</evidence>
<feature type="modified residue" description="4-aspartylphosphate" evidence="6">
    <location>
        <position position="59"/>
    </location>
</feature>
<dbReference type="AlphaFoldDB" id="A0A433V7W9"/>
<dbReference type="SUPFAM" id="SSF55874">
    <property type="entry name" value="ATPase domain of HSP90 chaperone/DNA topoisomerase II/histidine kinase"/>
    <property type="match status" value="1"/>
</dbReference>
<reference evidence="10" key="2">
    <citation type="journal article" date="2019" name="Genome Biol. Evol.">
        <title>Day and night: Metabolic profiles and evolutionary relationships of six axenic non-marine cyanobacteria.</title>
        <authorList>
            <person name="Will S.E."/>
            <person name="Henke P."/>
            <person name="Boedeker C."/>
            <person name="Huang S."/>
            <person name="Brinkmann H."/>
            <person name="Rohde M."/>
            <person name="Jarek M."/>
            <person name="Friedl T."/>
            <person name="Seufert S."/>
            <person name="Schumacher M."/>
            <person name="Overmann J."/>
            <person name="Neumann-Schaal M."/>
            <person name="Petersen J."/>
        </authorList>
    </citation>
    <scope>NUCLEOTIDE SEQUENCE [LARGE SCALE GENOMIC DNA]</scope>
    <source>
        <strain evidence="10">PCC 7102</strain>
    </source>
</reference>
<keyword evidence="7" id="KW-0175">Coiled coil</keyword>
<dbReference type="InterPro" id="IPR003661">
    <property type="entry name" value="HisK_dim/P_dom"/>
</dbReference>
<evidence type="ECO:0000256" key="2">
    <source>
        <dbReference type="ARBA" id="ARBA00012438"/>
    </source>
</evidence>
<evidence type="ECO:0000256" key="4">
    <source>
        <dbReference type="ARBA" id="ARBA00022777"/>
    </source>
</evidence>
<feature type="domain" description="Response regulatory" evidence="9">
    <location>
        <begin position="10"/>
        <end position="126"/>
    </location>
</feature>
<dbReference type="Pfam" id="PF02518">
    <property type="entry name" value="HATPase_c"/>
    <property type="match status" value="1"/>
</dbReference>
<dbReference type="OrthoDB" id="569699at2"/>
<dbReference type="SMART" id="SM00387">
    <property type="entry name" value="HATPase_c"/>
    <property type="match status" value="1"/>
</dbReference>
<dbReference type="InterPro" id="IPR005467">
    <property type="entry name" value="His_kinase_dom"/>
</dbReference>
<gene>
    <name evidence="10" type="ORF">DSM106972_062560</name>
</gene>
<name>A0A433V7W9_9CYAN</name>
<evidence type="ECO:0000256" key="1">
    <source>
        <dbReference type="ARBA" id="ARBA00000085"/>
    </source>
</evidence>
<evidence type="ECO:0000259" key="8">
    <source>
        <dbReference type="PROSITE" id="PS50109"/>
    </source>
</evidence>
<dbReference type="Gene3D" id="1.10.287.130">
    <property type="match status" value="1"/>
</dbReference>
<dbReference type="PROSITE" id="PS50110">
    <property type="entry name" value="RESPONSE_REGULATORY"/>
    <property type="match status" value="1"/>
</dbReference>
<dbReference type="EMBL" id="RSCL01000017">
    <property type="protein sequence ID" value="RUT02181.1"/>
    <property type="molecule type" value="Genomic_DNA"/>
</dbReference>
<dbReference type="Proteomes" id="UP000271624">
    <property type="component" value="Unassembled WGS sequence"/>
</dbReference>
<protein>
    <recommendedName>
        <fullName evidence="2">histidine kinase</fullName>
        <ecNumber evidence="2">2.7.13.3</ecNumber>
    </recommendedName>
</protein>
<dbReference type="Pfam" id="PF00072">
    <property type="entry name" value="Response_reg"/>
    <property type="match status" value="1"/>
</dbReference>
<evidence type="ECO:0000313" key="11">
    <source>
        <dbReference type="Proteomes" id="UP000271624"/>
    </source>
</evidence>
<comment type="caution">
    <text evidence="10">The sequence shown here is derived from an EMBL/GenBank/DDBJ whole genome shotgun (WGS) entry which is preliminary data.</text>
</comment>
<dbReference type="PANTHER" id="PTHR43065:SF50">
    <property type="entry name" value="HISTIDINE KINASE"/>
    <property type="match status" value="1"/>
</dbReference>
<dbReference type="EC" id="2.7.13.3" evidence="2"/>
<keyword evidence="4" id="KW-0418">Kinase</keyword>
<dbReference type="InterPro" id="IPR036890">
    <property type="entry name" value="HATPase_C_sf"/>
</dbReference>
<keyword evidence="11" id="KW-1185">Reference proteome</keyword>
<evidence type="ECO:0000256" key="6">
    <source>
        <dbReference type="PROSITE-ProRule" id="PRU00169"/>
    </source>
</evidence>
<keyword evidence="4" id="KW-0808">Transferase</keyword>
<reference evidence="10" key="1">
    <citation type="submission" date="2018-12" db="EMBL/GenBank/DDBJ databases">
        <authorList>
            <person name="Will S."/>
            <person name="Neumann-Schaal M."/>
            <person name="Henke P."/>
        </authorList>
    </citation>
    <scope>NUCLEOTIDE SEQUENCE</scope>
    <source>
        <strain evidence="10">PCC 7102</strain>
    </source>
</reference>
<organism evidence="10 11">
    <name type="scientific">Dulcicalothrix desertica PCC 7102</name>
    <dbReference type="NCBI Taxonomy" id="232991"/>
    <lineage>
        <taxon>Bacteria</taxon>
        <taxon>Bacillati</taxon>
        <taxon>Cyanobacteriota</taxon>
        <taxon>Cyanophyceae</taxon>
        <taxon>Nostocales</taxon>
        <taxon>Calotrichaceae</taxon>
        <taxon>Dulcicalothrix</taxon>
    </lineage>
</organism>
<sequence>MKQNTFNKATILIVDDNQNNLKVLCEAIADSGWEILVANDGESAIEQAQYAHPDLILLDVMMPGIDGFDTCQHLKSNSLTREIPIIFMTALSDTIDKVKGLSIGGVDYVTKPFHTEEVLARINVHLQLRSLNKQLEEQKLDLEKRVAARTNELSQALHELQQSQLQLVQSEKMSTLGQLVASVAHEINNPVGFITGNLSHLADYTHKIINHLQIYRRHYSEPAIEITQNEKEICLDELIKEIPEVISSMEVGIDRISNISTSLRNFSRSDTSSKIEFDIHQGIESTLMILKPRLKSNKKHPQIEIIKQYGDLPLVNCYPGQLNQVFMNIVSNAIDALEQCVELLEKQEKNQVILTINIITKQQKEEYVTIRIKDNGLGMNAETKARIFDQFFTTKSIGKGTGLGLSISRQIIEKHGGTISCTSNLGQGTEFTIKIPVS</sequence>
<dbReference type="CDD" id="cd19920">
    <property type="entry name" value="REC_PA4781-like"/>
    <property type="match status" value="1"/>
</dbReference>
<evidence type="ECO:0000313" key="10">
    <source>
        <dbReference type="EMBL" id="RUT02181.1"/>
    </source>
</evidence>
<feature type="coiled-coil region" evidence="7">
    <location>
        <begin position="125"/>
        <end position="152"/>
    </location>
</feature>
<dbReference type="InterPro" id="IPR001789">
    <property type="entry name" value="Sig_transdc_resp-reg_receiver"/>
</dbReference>
<dbReference type="SUPFAM" id="SSF52172">
    <property type="entry name" value="CheY-like"/>
    <property type="match status" value="1"/>
</dbReference>
<dbReference type="PROSITE" id="PS50109">
    <property type="entry name" value="HIS_KIN"/>
    <property type="match status" value="1"/>
</dbReference>
<dbReference type="InterPro" id="IPR003594">
    <property type="entry name" value="HATPase_dom"/>
</dbReference>
<proteinExistence type="predicted"/>
<keyword evidence="5" id="KW-0902">Two-component regulatory system</keyword>
<dbReference type="Gene3D" id="3.40.50.2300">
    <property type="match status" value="1"/>
</dbReference>
<feature type="domain" description="Histidine kinase" evidence="8">
    <location>
        <begin position="182"/>
        <end position="438"/>
    </location>
</feature>
<evidence type="ECO:0000259" key="9">
    <source>
        <dbReference type="PROSITE" id="PS50110"/>
    </source>
</evidence>
<dbReference type="InterPro" id="IPR004358">
    <property type="entry name" value="Sig_transdc_His_kin-like_C"/>
</dbReference>
<dbReference type="SMART" id="SM00448">
    <property type="entry name" value="REC"/>
    <property type="match status" value="1"/>
</dbReference>